<feature type="transmembrane region" description="Helical" evidence="1">
    <location>
        <begin position="54"/>
        <end position="78"/>
    </location>
</feature>
<feature type="transmembrane region" description="Helical" evidence="1">
    <location>
        <begin position="184"/>
        <end position="204"/>
    </location>
</feature>
<feature type="transmembrane region" description="Helical" evidence="1">
    <location>
        <begin position="112"/>
        <end position="133"/>
    </location>
</feature>
<keyword evidence="1" id="KW-0812">Transmembrane</keyword>
<evidence type="ECO:0000313" key="4">
    <source>
        <dbReference type="Proteomes" id="UP000279859"/>
    </source>
</evidence>
<name>A0A3M8L2L9_9MICO</name>
<feature type="transmembrane region" description="Helical" evidence="1">
    <location>
        <begin position="211"/>
        <end position="233"/>
    </location>
</feature>
<gene>
    <name evidence="3" type="ORF">EEJ31_11010</name>
</gene>
<dbReference type="OrthoDB" id="5289372at2"/>
<proteinExistence type="predicted"/>
<accession>A0A3M8L2L9</accession>
<feature type="transmembrane region" description="Helical" evidence="1">
    <location>
        <begin position="140"/>
        <end position="164"/>
    </location>
</feature>
<comment type="caution">
    <text evidence="3">The sequence shown here is derived from an EMBL/GenBank/DDBJ whole genome shotgun (WGS) entry which is preliminary data.</text>
</comment>
<dbReference type="Proteomes" id="UP000279859">
    <property type="component" value="Unassembled WGS sequence"/>
</dbReference>
<dbReference type="CDD" id="cd03392">
    <property type="entry name" value="PAP2_like_2"/>
    <property type="match status" value="1"/>
</dbReference>
<dbReference type="InterPro" id="IPR036938">
    <property type="entry name" value="PAP2/HPO_sf"/>
</dbReference>
<dbReference type="InterPro" id="IPR000326">
    <property type="entry name" value="PAP2/HPO"/>
</dbReference>
<dbReference type="EMBL" id="RDSR01000019">
    <property type="protein sequence ID" value="RNE59149.1"/>
    <property type="molecule type" value="Genomic_DNA"/>
</dbReference>
<dbReference type="Gene3D" id="1.20.144.10">
    <property type="entry name" value="Phosphatidic acid phosphatase type 2/haloperoxidase"/>
    <property type="match status" value="2"/>
</dbReference>
<reference evidence="3 4" key="1">
    <citation type="submission" date="2018-11" db="EMBL/GenBank/DDBJ databases">
        <title>Cryobacterium sp. nov., isolated from rhizosphere soil of lettuce.</title>
        <authorList>
            <person name="Wang Y."/>
        </authorList>
    </citation>
    <scope>NUCLEOTIDE SEQUENCE [LARGE SCALE GENOMIC DNA]</scope>
    <source>
        <strain evidence="3 4">NEAU-85</strain>
    </source>
</reference>
<dbReference type="Pfam" id="PF01569">
    <property type="entry name" value="PAP2"/>
    <property type="match status" value="1"/>
</dbReference>
<keyword evidence="1" id="KW-0472">Membrane</keyword>
<feature type="transmembrane region" description="Helical" evidence="1">
    <location>
        <begin position="245"/>
        <end position="264"/>
    </location>
</feature>
<organism evidence="3 4">
    <name type="scientific">Cryobacterium tepidiphilum</name>
    <dbReference type="NCBI Taxonomy" id="2486026"/>
    <lineage>
        <taxon>Bacteria</taxon>
        <taxon>Bacillati</taxon>
        <taxon>Actinomycetota</taxon>
        <taxon>Actinomycetes</taxon>
        <taxon>Micrococcales</taxon>
        <taxon>Microbacteriaceae</taxon>
        <taxon>Cryobacterium</taxon>
    </lineage>
</organism>
<feature type="domain" description="Phosphatidic acid phosphatase type 2/haloperoxidase" evidence="2">
    <location>
        <begin position="143"/>
        <end position="257"/>
    </location>
</feature>
<dbReference type="PANTHER" id="PTHR14969">
    <property type="entry name" value="SPHINGOSINE-1-PHOSPHATE PHOSPHOHYDROLASE"/>
    <property type="match status" value="1"/>
</dbReference>
<dbReference type="AlphaFoldDB" id="A0A3M8L2L9"/>
<dbReference type="RefSeq" id="WP_033107199.1">
    <property type="nucleotide sequence ID" value="NZ_RDSR01000019.1"/>
</dbReference>
<evidence type="ECO:0000259" key="2">
    <source>
        <dbReference type="SMART" id="SM00014"/>
    </source>
</evidence>
<evidence type="ECO:0000313" key="3">
    <source>
        <dbReference type="EMBL" id="RNE59149.1"/>
    </source>
</evidence>
<keyword evidence="4" id="KW-1185">Reference proteome</keyword>
<dbReference type="PANTHER" id="PTHR14969:SF13">
    <property type="entry name" value="AT30094P"/>
    <property type="match status" value="1"/>
</dbReference>
<dbReference type="SMART" id="SM00014">
    <property type="entry name" value="acidPPc"/>
    <property type="match status" value="1"/>
</dbReference>
<evidence type="ECO:0000256" key="1">
    <source>
        <dbReference type="SAM" id="Phobius"/>
    </source>
</evidence>
<sequence length="276" mass="29528">MQRDREDPKQTGPDAEVEVERHLGTKDLTRWPSRAGRVGALMVHRLSELLGPHAALVLILAVGAVVAALATLAAAWVYDAVTESDGVAGLDRPVLAAFVTVRSPWLDTAVTWYTNIGGVIVMPIIAVLAIVVLTLRRRNWAPVLIIGAAGVGSLLMTVVGKGLVARVRPGFNDAVPPFEHSPSFPSGHTLNATAIAGAIAYMLLLRQSSRVVQVATIAVAVVFAVSIGISRIYLGHHWFTDVLVAWMLGVGWLAVVITAHRLYLTARHRQQTALAT</sequence>
<keyword evidence="1" id="KW-1133">Transmembrane helix</keyword>
<dbReference type="SUPFAM" id="SSF48317">
    <property type="entry name" value="Acid phosphatase/Vanadium-dependent haloperoxidase"/>
    <property type="match status" value="1"/>
</dbReference>
<protein>
    <submittedName>
        <fullName evidence="3">Phosphatase PAP2 family protein</fullName>
    </submittedName>
</protein>